<proteinExistence type="predicted"/>
<sequence length="107" mass="11320">MNPVRPTRSLAQSTGDGDPPGVLLPRRAQAGIAFCRLLSATKDAALLMLAIVGLCRLPPDDADAGHQHQQPGEVKTRLPTVEYGQLLAEHEQQSDDHGCDGDAVSAL</sequence>
<dbReference type="STRING" id="4577.A0A1D6LX65"/>
<dbReference type="EMBL" id="CM000782">
    <property type="protein sequence ID" value="AQK83800.1"/>
    <property type="molecule type" value="Genomic_DNA"/>
</dbReference>
<organism evidence="1">
    <name type="scientific">Zea mays</name>
    <name type="common">Maize</name>
    <dbReference type="NCBI Taxonomy" id="4577"/>
    <lineage>
        <taxon>Eukaryota</taxon>
        <taxon>Viridiplantae</taxon>
        <taxon>Streptophyta</taxon>
        <taxon>Embryophyta</taxon>
        <taxon>Tracheophyta</taxon>
        <taxon>Spermatophyta</taxon>
        <taxon>Magnoliopsida</taxon>
        <taxon>Liliopsida</taxon>
        <taxon>Poales</taxon>
        <taxon>Poaceae</taxon>
        <taxon>PACMAD clade</taxon>
        <taxon>Panicoideae</taxon>
        <taxon>Andropogonodae</taxon>
        <taxon>Andropogoneae</taxon>
        <taxon>Tripsacinae</taxon>
        <taxon>Zea</taxon>
    </lineage>
</organism>
<gene>
    <name evidence="1" type="ORF">ZEAMMB73_Zm00001d037372</name>
</gene>
<dbReference type="PaxDb" id="4577-AC214765.3_FGP001"/>
<accession>A0A1D6LX65</accession>
<reference evidence="1" key="1">
    <citation type="submission" date="2015-12" db="EMBL/GenBank/DDBJ databases">
        <title>Update maize B73 reference genome by single molecule sequencing technologies.</title>
        <authorList>
            <consortium name="Maize Genome Sequencing Project"/>
            <person name="Ware D."/>
        </authorList>
    </citation>
    <scope>NUCLEOTIDE SEQUENCE</scope>
    <source>
        <tissue evidence="1">Seedling</tissue>
    </source>
</reference>
<evidence type="ECO:0000313" key="1">
    <source>
        <dbReference type="EMBL" id="AQK83800.1"/>
    </source>
</evidence>
<dbReference type="InParanoid" id="A0A1D6LX65"/>
<dbReference type="AlphaFoldDB" id="A0A1D6LX65"/>
<protein>
    <submittedName>
        <fullName evidence="1">Uncharacterized protein</fullName>
    </submittedName>
</protein>
<name>A0A1D6LX65_MAIZE</name>